<dbReference type="Pfam" id="PF02311">
    <property type="entry name" value="AraC_binding"/>
    <property type="match status" value="1"/>
</dbReference>
<dbReference type="Pfam" id="PF12833">
    <property type="entry name" value="HTH_18"/>
    <property type="match status" value="1"/>
</dbReference>
<evidence type="ECO:0000259" key="4">
    <source>
        <dbReference type="PROSITE" id="PS01124"/>
    </source>
</evidence>
<dbReference type="InterPro" id="IPR018060">
    <property type="entry name" value="HTH_AraC"/>
</dbReference>
<dbReference type="InterPro" id="IPR020449">
    <property type="entry name" value="Tscrpt_reg_AraC-type_HTH"/>
</dbReference>
<keyword evidence="3" id="KW-0804">Transcription</keyword>
<organism evidence="5 6">
    <name type="scientific">Filimonas effusa</name>
    <dbReference type="NCBI Taxonomy" id="2508721"/>
    <lineage>
        <taxon>Bacteria</taxon>
        <taxon>Pseudomonadati</taxon>
        <taxon>Bacteroidota</taxon>
        <taxon>Chitinophagia</taxon>
        <taxon>Chitinophagales</taxon>
        <taxon>Chitinophagaceae</taxon>
        <taxon>Filimonas</taxon>
    </lineage>
</organism>
<dbReference type="PROSITE" id="PS01124">
    <property type="entry name" value="HTH_ARAC_FAMILY_2"/>
    <property type="match status" value="1"/>
</dbReference>
<dbReference type="PANTHER" id="PTHR43280">
    <property type="entry name" value="ARAC-FAMILY TRANSCRIPTIONAL REGULATOR"/>
    <property type="match status" value="1"/>
</dbReference>
<dbReference type="InterPro" id="IPR014710">
    <property type="entry name" value="RmlC-like_jellyroll"/>
</dbReference>
<dbReference type="Gene3D" id="1.10.10.60">
    <property type="entry name" value="Homeodomain-like"/>
    <property type="match status" value="1"/>
</dbReference>
<keyword evidence="1" id="KW-0805">Transcription regulation</keyword>
<dbReference type="InterPro" id="IPR037923">
    <property type="entry name" value="HTH-like"/>
</dbReference>
<dbReference type="SMART" id="SM00342">
    <property type="entry name" value="HTH_ARAC"/>
    <property type="match status" value="1"/>
</dbReference>
<proteinExistence type="predicted"/>
<evidence type="ECO:0000313" key="6">
    <source>
        <dbReference type="Proteomes" id="UP000290545"/>
    </source>
</evidence>
<dbReference type="Gene3D" id="2.60.120.10">
    <property type="entry name" value="Jelly Rolls"/>
    <property type="match status" value="1"/>
</dbReference>
<dbReference type="PANTHER" id="PTHR43280:SF32">
    <property type="entry name" value="TRANSCRIPTIONAL REGULATORY PROTEIN"/>
    <property type="match status" value="1"/>
</dbReference>
<keyword evidence="6" id="KW-1185">Reference proteome</keyword>
<dbReference type="PRINTS" id="PR00032">
    <property type="entry name" value="HTHARAC"/>
</dbReference>
<feature type="domain" description="HTH araC/xylS-type" evidence="4">
    <location>
        <begin position="180"/>
        <end position="278"/>
    </location>
</feature>
<dbReference type="AlphaFoldDB" id="A0A4Q1DAF6"/>
<comment type="caution">
    <text evidence="5">The sequence shown here is derived from an EMBL/GenBank/DDBJ whole genome shotgun (WGS) entry which is preliminary data.</text>
</comment>
<name>A0A4Q1DAF6_9BACT</name>
<evidence type="ECO:0000256" key="1">
    <source>
        <dbReference type="ARBA" id="ARBA00023015"/>
    </source>
</evidence>
<dbReference type="InterPro" id="IPR003313">
    <property type="entry name" value="AraC-bd"/>
</dbReference>
<dbReference type="EMBL" id="SDHZ01000001">
    <property type="protein sequence ID" value="RXK86367.1"/>
    <property type="molecule type" value="Genomic_DNA"/>
</dbReference>
<dbReference type="InterPro" id="IPR009057">
    <property type="entry name" value="Homeodomain-like_sf"/>
</dbReference>
<dbReference type="OrthoDB" id="1096411at2"/>
<evidence type="ECO:0000256" key="2">
    <source>
        <dbReference type="ARBA" id="ARBA00023125"/>
    </source>
</evidence>
<dbReference type="Proteomes" id="UP000290545">
    <property type="component" value="Unassembled WGS sequence"/>
</dbReference>
<reference evidence="5 6" key="1">
    <citation type="submission" date="2019-01" db="EMBL/GenBank/DDBJ databases">
        <title>Filimonas sp. strain TTM-71.</title>
        <authorList>
            <person name="Chen W.-M."/>
        </authorList>
    </citation>
    <scope>NUCLEOTIDE SEQUENCE [LARGE SCALE GENOMIC DNA]</scope>
    <source>
        <strain evidence="5 6">TTM-71</strain>
    </source>
</reference>
<dbReference type="RefSeq" id="WP_129002117.1">
    <property type="nucleotide sequence ID" value="NZ_SDHZ01000001.1"/>
</dbReference>
<evidence type="ECO:0000313" key="5">
    <source>
        <dbReference type="EMBL" id="RXK86367.1"/>
    </source>
</evidence>
<evidence type="ECO:0000256" key="3">
    <source>
        <dbReference type="ARBA" id="ARBA00023163"/>
    </source>
</evidence>
<keyword evidence="2" id="KW-0238">DNA-binding</keyword>
<sequence length="282" mass="33026">MKNRIPRQLLLDNNHVQLINLNSYVHELSPVSHRHDHYMIMWITKGHGSQLIDENEYQMLTNRVFFVHPDQVHQMKDFEREGWMIIFDESIYQLYLRFHTADTGNGMMRLGRNLPYTDLDALGASFFHHVIEMLRLQLSTAAGDIYALTHLISLLFLHASRHRRNEASAAQLSDAKQLMSRLELLIESNFTTRTPVSFYASALNMDTRNLNRMVKKESDFTVHELVEKRLLTESKILLASSALTVKEISYQLGFADPAYFNRFFRKYMNVTPVEFRRSKTQV</sequence>
<dbReference type="GO" id="GO:0043565">
    <property type="term" value="F:sequence-specific DNA binding"/>
    <property type="evidence" value="ECO:0007669"/>
    <property type="project" value="InterPro"/>
</dbReference>
<dbReference type="SUPFAM" id="SSF51215">
    <property type="entry name" value="Regulatory protein AraC"/>
    <property type="match status" value="1"/>
</dbReference>
<accession>A0A4Q1DAF6</accession>
<dbReference type="GO" id="GO:0003700">
    <property type="term" value="F:DNA-binding transcription factor activity"/>
    <property type="evidence" value="ECO:0007669"/>
    <property type="project" value="InterPro"/>
</dbReference>
<protein>
    <submittedName>
        <fullName evidence="5">Helix-turn-helix domain-containing protein</fullName>
    </submittedName>
</protein>
<dbReference type="SUPFAM" id="SSF46689">
    <property type="entry name" value="Homeodomain-like"/>
    <property type="match status" value="1"/>
</dbReference>
<gene>
    <name evidence="5" type="ORF">ESB13_06060</name>
</gene>